<reference evidence="1 2" key="1">
    <citation type="submission" date="2021-01" db="EMBL/GenBank/DDBJ databases">
        <title>Whole genome shotgun sequence of Asanoa siamensis NBRC 107932.</title>
        <authorList>
            <person name="Komaki H."/>
            <person name="Tamura T."/>
        </authorList>
    </citation>
    <scope>NUCLEOTIDE SEQUENCE [LARGE SCALE GENOMIC DNA]</scope>
    <source>
        <strain evidence="1 2">NBRC 107932</strain>
    </source>
</reference>
<proteinExistence type="predicted"/>
<accession>A0ABQ4D0Y0</accession>
<comment type="caution">
    <text evidence="1">The sequence shown here is derived from an EMBL/GenBank/DDBJ whole genome shotgun (WGS) entry which is preliminary data.</text>
</comment>
<protein>
    <recommendedName>
        <fullName evidence="3">DUF4304 domain-containing protein</fullName>
    </recommendedName>
</protein>
<dbReference type="Proteomes" id="UP000604117">
    <property type="component" value="Unassembled WGS sequence"/>
</dbReference>
<organism evidence="1 2">
    <name type="scientific">Asanoa siamensis</name>
    <dbReference type="NCBI Taxonomy" id="926357"/>
    <lineage>
        <taxon>Bacteria</taxon>
        <taxon>Bacillati</taxon>
        <taxon>Actinomycetota</taxon>
        <taxon>Actinomycetes</taxon>
        <taxon>Micromonosporales</taxon>
        <taxon>Micromonosporaceae</taxon>
        <taxon>Asanoa</taxon>
    </lineage>
</organism>
<keyword evidence="2" id="KW-1185">Reference proteome</keyword>
<evidence type="ECO:0000313" key="2">
    <source>
        <dbReference type="Proteomes" id="UP000604117"/>
    </source>
</evidence>
<dbReference type="EMBL" id="BONE01000069">
    <property type="protein sequence ID" value="GIF76762.1"/>
    <property type="molecule type" value="Genomic_DNA"/>
</dbReference>
<gene>
    <name evidence="1" type="ORF">Asi02nite_62800</name>
</gene>
<sequence>MNALLRRFVGLVEADARAAGFTRRGPVFRYFDAGGDGIAFDIQRTVALRAEVAFFVNVGVLLGPHLRYYLGRKDPHRHAMPHHSVWHYRLVATDDTAELPDHTFELSTDADADRAATVVRTWLATNLPRMKTWLGDADAMIEAVEHHREEFARAHAARLADPRREAGRFPQGRWHDRAIRAYAHAQRGDVAAAGAETATWNGGEELAADVLALADRRRTELKG</sequence>
<evidence type="ECO:0000313" key="1">
    <source>
        <dbReference type="EMBL" id="GIF76762.1"/>
    </source>
</evidence>
<dbReference type="RefSeq" id="WP_203717625.1">
    <property type="nucleotide sequence ID" value="NZ_BONE01000069.1"/>
</dbReference>
<name>A0ABQ4D0Y0_9ACTN</name>
<evidence type="ECO:0008006" key="3">
    <source>
        <dbReference type="Google" id="ProtNLM"/>
    </source>
</evidence>